<evidence type="ECO:0000313" key="2">
    <source>
        <dbReference type="Proteomes" id="UP000572953"/>
    </source>
</evidence>
<reference evidence="1 2" key="1">
    <citation type="submission" date="2018-10" db="EMBL/GenBank/DDBJ databases">
        <title>Iterative Subtractive Binning of Freshwater Chronoseries Metagenomes Recovers Nearly Complete Genomes from over Four Hundred Novel Species.</title>
        <authorList>
            <person name="Rodriguez-R L.M."/>
            <person name="Tsementzi D."/>
            <person name="Luo C."/>
            <person name="Konstantinidis K.T."/>
        </authorList>
    </citation>
    <scope>NUCLEOTIDE SEQUENCE [LARGE SCALE GENOMIC DNA]</scope>
    <source>
        <strain evidence="1">WB7_2B_003</strain>
    </source>
</reference>
<evidence type="ECO:0008006" key="3">
    <source>
        <dbReference type="Google" id="ProtNLM"/>
    </source>
</evidence>
<gene>
    <name evidence="1" type="ORF">EBV78_02515</name>
</gene>
<dbReference type="Proteomes" id="UP000572953">
    <property type="component" value="Unassembled WGS sequence"/>
</dbReference>
<dbReference type="GO" id="GO:0006044">
    <property type="term" value="P:N-acetylglucosamine metabolic process"/>
    <property type="evidence" value="ECO:0007669"/>
    <property type="project" value="TreeGrafter"/>
</dbReference>
<evidence type="ECO:0000313" key="1">
    <source>
        <dbReference type="EMBL" id="NCU62952.1"/>
    </source>
</evidence>
<dbReference type="EMBL" id="RGGN01000073">
    <property type="protein sequence ID" value="NCU62952.1"/>
    <property type="molecule type" value="Genomic_DNA"/>
</dbReference>
<organism evidence="1 2">
    <name type="scientific">Candidatus Fonsibacter lacus</name>
    <dbReference type="NCBI Taxonomy" id="2576439"/>
    <lineage>
        <taxon>Bacteria</taxon>
        <taxon>Pseudomonadati</taxon>
        <taxon>Pseudomonadota</taxon>
        <taxon>Alphaproteobacteria</taxon>
        <taxon>Candidatus Pelagibacterales</taxon>
        <taxon>Candidatus Pelagibacterales incertae sedis</taxon>
        <taxon>Candidatus Fonsibacter</taxon>
    </lineage>
</organism>
<dbReference type="GO" id="GO:0003830">
    <property type="term" value="F:beta-1,4-mannosylglycoprotein 4-beta-N-acetylglucosaminyltransferase activity"/>
    <property type="evidence" value="ECO:0007669"/>
    <property type="project" value="InterPro"/>
</dbReference>
<dbReference type="PANTHER" id="PTHR12224">
    <property type="entry name" value="BETA-1,4-MANNOSYL-GLYCOPROTEIN BETA-1,4-N-ACETYLGLUCOSAMINYL-TRANSFERASE"/>
    <property type="match status" value="1"/>
</dbReference>
<dbReference type="Pfam" id="PF04724">
    <property type="entry name" value="Glyco_transf_17"/>
    <property type="match status" value="1"/>
</dbReference>
<accession>A0A845S8V2</accession>
<dbReference type="AlphaFoldDB" id="A0A845S8V2"/>
<proteinExistence type="predicted"/>
<sequence>MKIIDCFMFFDEEMLLDLRLNILDKFVDKFVIVESSYTHSGKEKKLIFDINKYSKFKEKISYIVLKEPPIGLEEVSVNDSEGEVSRKEILNALKRENLQRDTILKGLKDADKNDWIIISDLDEIPDLTNINFNNIKNKIIFFKQKVFYYKLNLELKNLRWIGTKACRKKHLNSPQWLRNIKDKIYPKWRVDILFSQKKYNDIFFVENGGWHFSFVKKPEDIEKKLKSYLHHREYDIDPVGIDKIKNLINTKSVIYDHRVDQTQYKFGGGQKLEKIDLEFLPNFISSNKEKYLDWLEK</sequence>
<protein>
    <recommendedName>
        <fullName evidence="3">Glycosyl transferase family 17</fullName>
    </recommendedName>
</protein>
<name>A0A845S8V2_9PROT</name>
<dbReference type="InterPro" id="IPR006813">
    <property type="entry name" value="Glyco_trans_17"/>
</dbReference>
<comment type="caution">
    <text evidence="1">The sequence shown here is derived from an EMBL/GenBank/DDBJ whole genome shotgun (WGS) entry which is preliminary data.</text>
</comment>
<dbReference type="GO" id="GO:0016020">
    <property type="term" value="C:membrane"/>
    <property type="evidence" value="ECO:0007669"/>
    <property type="project" value="InterPro"/>
</dbReference>
<dbReference type="PANTHER" id="PTHR12224:SF0">
    <property type="entry name" value="BETA-1,4-MANNOSYL-GLYCOPROTEIN 4-BETA-N-ACETYLGLUCOSAMINYLTRANSFERASE"/>
    <property type="match status" value="1"/>
</dbReference>